<dbReference type="GO" id="GO:0051119">
    <property type="term" value="F:sugar transmembrane transporter activity"/>
    <property type="evidence" value="ECO:0007669"/>
    <property type="project" value="InterPro"/>
</dbReference>
<dbReference type="GO" id="GO:0016020">
    <property type="term" value="C:membrane"/>
    <property type="evidence" value="ECO:0007669"/>
    <property type="project" value="UniProtKB-SubCell"/>
</dbReference>
<dbReference type="InterPro" id="IPR006603">
    <property type="entry name" value="PQ-loop_rpt"/>
</dbReference>
<dbReference type="AlphaFoldDB" id="A0AAU8II67"/>
<dbReference type="RefSeq" id="WP_353949124.1">
    <property type="nucleotide sequence ID" value="NZ_CP159510.1"/>
</dbReference>
<dbReference type="Gene3D" id="1.20.1280.290">
    <property type="match status" value="1"/>
</dbReference>
<evidence type="ECO:0000256" key="4">
    <source>
        <dbReference type="ARBA" id="ARBA00023136"/>
    </source>
</evidence>
<accession>A0AAU8II67</accession>
<dbReference type="Pfam" id="PF04193">
    <property type="entry name" value="PQ-loop"/>
    <property type="match status" value="1"/>
</dbReference>
<dbReference type="InterPro" id="IPR047662">
    <property type="entry name" value="SemiSWEET"/>
</dbReference>
<name>A0AAU8II67_9BACL</name>
<evidence type="ECO:0000256" key="5">
    <source>
        <dbReference type="SAM" id="Phobius"/>
    </source>
</evidence>
<keyword evidence="2 5" id="KW-0812">Transmembrane</keyword>
<organism evidence="6">
    <name type="scientific">Sporolactobacillus sp. Y61</name>
    <dbReference type="NCBI Taxonomy" id="3160863"/>
    <lineage>
        <taxon>Bacteria</taxon>
        <taxon>Bacillati</taxon>
        <taxon>Bacillota</taxon>
        <taxon>Bacilli</taxon>
        <taxon>Bacillales</taxon>
        <taxon>Sporolactobacillaceae</taxon>
        <taxon>Sporolactobacillus</taxon>
    </lineage>
</organism>
<evidence type="ECO:0000256" key="3">
    <source>
        <dbReference type="ARBA" id="ARBA00022989"/>
    </source>
</evidence>
<evidence type="ECO:0000256" key="1">
    <source>
        <dbReference type="ARBA" id="ARBA00004141"/>
    </source>
</evidence>
<dbReference type="NCBIfam" id="NF037968">
    <property type="entry name" value="SemiSWEET_2"/>
    <property type="match status" value="1"/>
</dbReference>
<sequence length="96" mass="10915">MEWIGLVAAALTSVSFFPQAVRVIRTRQLMDISLSMYIVFVAGVTIWIVYGLMLHLTSIFICNVVTLIPASIILILKIQYVIKTKSTKKMQRTKIR</sequence>
<comment type="subcellular location">
    <subcellularLocation>
        <location evidence="1">Membrane</location>
        <topology evidence="1">Multi-pass membrane protein</topology>
    </subcellularLocation>
</comment>
<evidence type="ECO:0000256" key="2">
    <source>
        <dbReference type="ARBA" id="ARBA00022692"/>
    </source>
</evidence>
<dbReference type="EMBL" id="CP159510">
    <property type="protein sequence ID" value="XCJ18042.1"/>
    <property type="molecule type" value="Genomic_DNA"/>
</dbReference>
<gene>
    <name evidence="6" type="ORF">ABNN70_06180</name>
</gene>
<protein>
    <submittedName>
        <fullName evidence="6">SemiSWEET transporter</fullName>
    </submittedName>
</protein>
<feature type="transmembrane region" description="Helical" evidence="5">
    <location>
        <begin position="36"/>
        <end position="52"/>
    </location>
</feature>
<reference evidence="6" key="1">
    <citation type="submission" date="2024-06" db="EMBL/GenBank/DDBJ databases">
        <authorList>
            <person name="Fan A."/>
            <person name="Zhang F.Y."/>
            <person name="Zhang L."/>
        </authorList>
    </citation>
    <scope>NUCLEOTIDE SEQUENCE</scope>
    <source>
        <strain evidence="6">Y61</strain>
    </source>
</reference>
<evidence type="ECO:0000313" key="6">
    <source>
        <dbReference type="EMBL" id="XCJ18042.1"/>
    </source>
</evidence>
<feature type="transmembrane region" description="Helical" evidence="5">
    <location>
        <begin position="58"/>
        <end position="82"/>
    </location>
</feature>
<keyword evidence="4 5" id="KW-0472">Membrane</keyword>
<proteinExistence type="predicted"/>
<keyword evidence="3 5" id="KW-1133">Transmembrane helix</keyword>